<organism evidence="1">
    <name type="scientific">marine sediment metagenome</name>
    <dbReference type="NCBI Taxonomy" id="412755"/>
    <lineage>
        <taxon>unclassified sequences</taxon>
        <taxon>metagenomes</taxon>
        <taxon>ecological metagenomes</taxon>
    </lineage>
</organism>
<sequence>PSNLALDFNFSFKYFETKLYPGEPRVTIDDGKSMSSDCKGLGNIRT</sequence>
<name>X1DZU6_9ZZZZ</name>
<feature type="non-terminal residue" evidence="1">
    <location>
        <position position="1"/>
    </location>
</feature>
<evidence type="ECO:0000313" key="1">
    <source>
        <dbReference type="EMBL" id="GAH01933.1"/>
    </source>
</evidence>
<accession>X1DZU6</accession>
<proteinExistence type="predicted"/>
<protein>
    <submittedName>
        <fullName evidence="1">Uncharacterized protein</fullName>
    </submittedName>
</protein>
<comment type="caution">
    <text evidence="1">The sequence shown here is derived from an EMBL/GenBank/DDBJ whole genome shotgun (WGS) entry which is preliminary data.</text>
</comment>
<dbReference type="EMBL" id="BART01026858">
    <property type="protein sequence ID" value="GAH01933.1"/>
    <property type="molecule type" value="Genomic_DNA"/>
</dbReference>
<gene>
    <name evidence="1" type="ORF">S01H4_47769</name>
</gene>
<dbReference type="AlphaFoldDB" id="X1DZU6"/>
<reference evidence="1" key="1">
    <citation type="journal article" date="2014" name="Front. Microbiol.">
        <title>High frequency of phylogenetically diverse reductive dehalogenase-homologous genes in deep subseafloor sedimentary metagenomes.</title>
        <authorList>
            <person name="Kawai M."/>
            <person name="Futagami T."/>
            <person name="Toyoda A."/>
            <person name="Takaki Y."/>
            <person name="Nishi S."/>
            <person name="Hori S."/>
            <person name="Arai W."/>
            <person name="Tsubouchi T."/>
            <person name="Morono Y."/>
            <person name="Uchiyama I."/>
            <person name="Ito T."/>
            <person name="Fujiyama A."/>
            <person name="Inagaki F."/>
            <person name="Takami H."/>
        </authorList>
    </citation>
    <scope>NUCLEOTIDE SEQUENCE</scope>
    <source>
        <strain evidence="1">Expedition CK06-06</strain>
    </source>
</reference>